<dbReference type="Proteomes" id="UP000242715">
    <property type="component" value="Unassembled WGS sequence"/>
</dbReference>
<proteinExistence type="predicted"/>
<dbReference type="PANTHER" id="PTHR47165:SF4">
    <property type="entry name" value="OS03G0429900 PROTEIN"/>
    <property type="match status" value="1"/>
</dbReference>
<keyword evidence="3" id="KW-1185">Reference proteome</keyword>
<dbReference type="SUPFAM" id="SSF50249">
    <property type="entry name" value="Nucleic acid-binding proteins"/>
    <property type="match status" value="1"/>
</dbReference>
<dbReference type="EMBL" id="DF973320">
    <property type="protein sequence ID" value="GAU25753.1"/>
    <property type="molecule type" value="Genomic_DNA"/>
</dbReference>
<accession>A0A2Z6M6G3</accession>
<evidence type="ECO:0000313" key="2">
    <source>
        <dbReference type="EMBL" id="GAU25753.1"/>
    </source>
</evidence>
<name>A0A2Z6M6G3_TRISU</name>
<evidence type="ECO:0000313" key="3">
    <source>
        <dbReference type="Proteomes" id="UP000242715"/>
    </source>
</evidence>
<evidence type="ECO:0000259" key="1">
    <source>
        <dbReference type="Pfam" id="PF02721"/>
    </source>
</evidence>
<reference evidence="3" key="1">
    <citation type="journal article" date="2017" name="Front. Plant Sci.">
        <title>Climate Clever Clovers: New Paradigm to Reduce the Environmental Footprint of Ruminants by Breeding Low Methanogenic Forages Utilizing Haplotype Variation.</title>
        <authorList>
            <person name="Kaur P."/>
            <person name="Appels R."/>
            <person name="Bayer P.E."/>
            <person name="Keeble-Gagnere G."/>
            <person name="Wang J."/>
            <person name="Hirakawa H."/>
            <person name="Shirasawa K."/>
            <person name="Vercoe P."/>
            <person name="Stefanova K."/>
            <person name="Durmic Z."/>
            <person name="Nichols P."/>
            <person name="Revell C."/>
            <person name="Isobe S.N."/>
            <person name="Edwards D."/>
            <person name="Erskine W."/>
        </authorList>
    </citation>
    <scope>NUCLEOTIDE SEQUENCE [LARGE SCALE GENOMIC DNA]</scope>
    <source>
        <strain evidence="3">cv. Daliak</strain>
    </source>
</reference>
<dbReference type="InterPro" id="IPR012340">
    <property type="entry name" value="NA-bd_OB-fold"/>
</dbReference>
<dbReference type="PANTHER" id="PTHR47165">
    <property type="entry name" value="OS03G0429900 PROTEIN"/>
    <property type="match status" value="1"/>
</dbReference>
<organism evidence="2 3">
    <name type="scientific">Trifolium subterraneum</name>
    <name type="common">Subterranean clover</name>
    <dbReference type="NCBI Taxonomy" id="3900"/>
    <lineage>
        <taxon>Eukaryota</taxon>
        <taxon>Viridiplantae</taxon>
        <taxon>Streptophyta</taxon>
        <taxon>Embryophyta</taxon>
        <taxon>Tracheophyta</taxon>
        <taxon>Spermatophyta</taxon>
        <taxon>Magnoliopsida</taxon>
        <taxon>eudicotyledons</taxon>
        <taxon>Gunneridae</taxon>
        <taxon>Pentapetalae</taxon>
        <taxon>rosids</taxon>
        <taxon>fabids</taxon>
        <taxon>Fabales</taxon>
        <taxon>Fabaceae</taxon>
        <taxon>Papilionoideae</taxon>
        <taxon>50 kb inversion clade</taxon>
        <taxon>NPAAA clade</taxon>
        <taxon>Hologalegina</taxon>
        <taxon>IRL clade</taxon>
        <taxon>Trifolieae</taxon>
        <taxon>Trifolium</taxon>
    </lineage>
</organism>
<dbReference type="Pfam" id="PF02721">
    <property type="entry name" value="DUF223"/>
    <property type="match status" value="1"/>
</dbReference>
<sequence length="502" mass="54965">MSSSLSCLSSLEPGSTDWSVKVRVNKLWLTCSSLIPDRIISVDLILMDAEGEKICATVPAQHVDRYAGLLQEECVYLLSRFHVVEKFCWFLPGRNPNKIVLNSQSIVLPSQDVLIPKLGLDLICSAEVLGYGVDYNILIDVVGVVTCVRYIDPPSSYCCLGSAVTFRLVDDRGSLIVACVDSLCMSFNLYLQRPFLSSVVVQGIEGLSRLFLNRPFVDVYNLRMRLERSGRIRPLMRKVPGPGCIVPPRYQFHRVYPYATLLRIRESFDSGPFVVFASITRLIRVDVRLYAVCSCHSTLVKRRDSYYCSYCRSTVVGVAQGFRLRLEVFDGVSIIVFHLFDRLLCGIGALNHGVTGTKYALSAEGFQILKDRPVLLIVRRCSGGRDACAPLYEIIALTDDVGDLQRFRDDHPTCVLSGSHLSAVVSLDSMVSGMTLALDDFCNVGSSGVPVSMDVDAPVEGSGEIVVISDDPNTVGSCDSTENNGGSGAVIEGVIASIVVNV</sequence>
<dbReference type="AlphaFoldDB" id="A0A2Z6M6G3"/>
<protein>
    <recommendedName>
        <fullName evidence="1">Replication protein A 70 kDa DNA-binding subunit B/D first OB fold domain-containing protein</fullName>
    </recommendedName>
</protein>
<gene>
    <name evidence="2" type="ORF">TSUD_145540</name>
</gene>
<dbReference type="InterPro" id="IPR003871">
    <property type="entry name" value="RFA1B/D_OB_1st"/>
</dbReference>
<dbReference type="OrthoDB" id="1931061at2759"/>
<feature type="domain" description="Replication protein A 70 kDa DNA-binding subunit B/D first OB fold" evidence="1">
    <location>
        <begin position="7"/>
        <end position="101"/>
    </location>
</feature>
<dbReference type="Gene3D" id="2.40.50.140">
    <property type="entry name" value="Nucleic acid-binding proteins"/>
    <property type="match status" value="2"/>
</dbReference>
<dbReference type="CDD" id="cd04480">
    <property type="entry name" value="RPA1_DBD_A_like"/>
    <property type="match status" value="1"/>
</dbReference>